<dbReference type="AlphaFoldDB" id="A0A8B9GMZ2"/>
<evidence type="ECO:0000256" key="1">
    <source>
        <dbReference type="SAM" id="MobiDB-lite"/>
    </source>
</evidence>
<evidence type="ECO:0000313" key="2">
    <source>
        <dbReference type="Ensembl" id="ENSAMXP00005000654.1"/>
    </source>
</evidence>
<dbReference type="Ensembl" id="ENSAMXT00005000738.1">
    <property type="protein sequence ID" value="ENSAMXP00005000654.1"/>
    <property type="gene ID" value="ENSAMXG00005000396.1"/>
</dbReference>
<reference evidence="2" key="1">
    <citation type="submission" date="2025-08" db="UniProtKB">
        <authorList>
            <consortium name="Ensembl"/>
        </authorList>
    </citation>
    <scope>IDENTIFICATION</scope>
</reference>
<dbReference type="Proteomes" id="UP000694621">
    <property type="component" value="Unplaced"/>
</dbReference>
<evidence type="ECO:0000313" key="3">
    <source>
        <dbReference type="Proteomes" id="UP000694621"/>
    </source>
</evidence>
<feature type="compositionally biased region" description="Basic residues" evidence="1">
    <location>
        <begin position="92"/>
        <end position="102"/>
    </location>
</feature>
<sequence>MVLWRCGFHFPAGFGTLPTLPKVLIEEMAKFMEEVKTLGYTDKPDYQKLRSILQQGLKSIGATDDDKLNFSVSVNGAGPSAAKVRATFSNTSKKKKKKKKNTTHTAAL</sequence>
<feature type="region of interest" description="Disordered" evidence="1">
    <location>
        <begin position="85"/>
        <end position="108"/>
    </location>
</feature>
<protein>
    <submittedName>
        <fullName evidence="2">Uncharacterized protein</fullName>
    </submittedName>
</protein>
<organism evidence="2 3">
    <name type="scientific">Astyanax mexicanus</name>
    <name type="common">Blind cave fish</name>
    <name type="synonym">Astyanax fasciatus mexicanus</name>
    <dbReference type="NCBI Taxonomy" id="7994"/>
    <lineage>
        <taxon>Eukaryota</taxon>
        <taxon>Metazoa</taxon>
        <taxon>Chordata</taxon>
        <taxon>Craniata</taxon>
        <taxon>Vertebrata</taxon>
        <taxon>Euteleostomi</taxon>
        <taxon>Actinopterygii</taxon>
        <taxon>Neopterygii</taxon>
        <taxon>Teleostei</taxon>
        <taxon>Ostariophysi</taxon>
        <taxon>Characiformes</taxon>
        <taxon>Characoidei</taxon>
        <taxon>Acestrorhamphidae</taxon>
        <taxon>Acestrorhamphinae</taxon>
        <taxon>Astyanax</taxon>
    </lineage>
</organism>
<name>A0A8B9GMZ2_ASTMX</name>
<proteinExistence type="predicted"/>
<dbReference type="Gene3D" id="1.10.510.10">
    <property type="entry name" value="Transferase(Phosphotransferase) domain 1"/>
    <property type="match status" value="1"/>
</dbReference>
<accession>A0A8B9GMZ2</accession>